<name>A0AAV7W2T6_PLEWA</name>
<feature type="coiled-coil region" evidence="1">
    <location>
        <begin position="94"/>
        <end position="121"/>
    </location>
</feature>
<dbReference type="AlphaFoldDB" id="A0AAV7W2T6"/>
<feature type="compositionally biased region" description="Polar residues" evidence="2">
    <location>
        <begin position="37"/>
        <end position="60"/>
    </location>
</feature>
<organism evidence="3 4">
    <name type="scientific">Pleurodeles waltl</name>
    <name type="common">Iberian ribbed newt</name>
    <dbReference type="NCBI Taxonomy" id="8319"/>
    <lineage>
        <taxon>Eukaryota</taxon>
        <taxon>Metazoa</taxon>
        <taxon>Chordata</taxon>
        <taxon>Craniata</taxon>
        <taxon>Vertebrata</taxon>
        <taxon>Euteleostomi</taxon>
        <taxon>Amphibia</taxon>
        <taxon>Batrachia</taxon>
        <taxon>Caudata</taxon>
        <taxon>Salamandroidea</taxon>
        <taxon>Salamandridae</taxon>
        <taxon>Pleurodelinae</taxon>
        <taxon>Pleurodeles</taxon>
    </lineage>
</organism>
<evidence type="ECO:0000313" key="4">
    <source>
        <dbReference type="Proteomes" id="UP001066276"/>
    </source>
</evidence>
<feature type="compositionally biased region" description="Polar residues" evidence="2">
    <location>
        <begin position="1"/>
        <end position="11"/>
    </location>
</feature>
<evidence type="ECO:0000256" key="1">
    <source>
        <dbReference type="SAM" id="Coils"/>
    </source>
</evidence>
<keyword evidence="1" id="KW-0175">Coiled coil</keyword>
<evidence type="ECO:0000256" key="2">
    <source>
        <dbReference type="SAM" id="MobiDB-lite"/>
    </source>
</evidence>
<dbReference type="EMBL" id="JANPWB010000002">
    <property type="protein sequence ID" value="KAJ1206971.1"/>
    <property type="molecule type" value="Genomic_DNA"/>
</dbReference>
<keyword evidence="4" id="KW-1185">Reference proteome</keyword>
<comment type="caution">
    <text evidence="3">The sequence shown here is derived from an EMBL/GenBank/DDBJ whole genome shotgun (WGS) entry which is preliminary data.</text>
</comment>
<proteinExistence type="predicted"/>
<reference evidence="3" key="1">
    <citation type="journal article" date="2022" name="bioRxiv">
        <title>Sequencing and chromosome-scale assembly of the giantPleurodeles waltlgenome.</title>
        <authorList>
            <person name="Brown T."/>
            <person name="Elewa A."/>
            <person name="Iarovenko S."/>
            <person name="Subramanian E."/>
            <person name="Araus A.J."/>
            <person name="Petzold A."/>
            <person name="Susuki M."/>
            <person name="Suzuki K.-i.T."/>
            <person name="Hayashi T."/>
            <person name="Toyoda A."/>
            <person name="Oliveira C."/>
            <person name="Osipova E."/>
            <person name="Leigh N.D."/>
            <person name="Simon A."/>
            <person name="Yun M.H."/>
        </authorList>
    </citation>
    <scope>NUCLEOTIDE SEQUENCE</scope>
    <source>
        <strain evidence="3">20211129_DDA</strain>
        <tissue evidence="3">Liver</tissue>
    </source>
</reference>
<dbReference type="Proteomes" id="UP001066276">
    <property type="component" value="Chromosome 1_2"/>
</dbReference>
<protein>
    <submittedName>
        <fullName evidence="3">Uncharacterized protein</fullName>
    </submittedName>
</protein>
<evidence type="ECO:0000313" key="3">
    <source>
        <dbReference type="EMBL" id="KAJ1206971.1"/>
    </source>
</evidence>
<feature type="region of interest" description="Disordered" evidence="2">
    <location>
        <begin position="1"/>
        <end position="66"/>
    </location>
</feature>
<sequence length="130" mass="14765">MQGNGLRQQRQWALFNKEAPSGGEEIRPEGPQEGDPLQQQQEARSGTYQTSSKPDTNSGSIPRGSTFVVKGEGQLNCGCKTEVVNKQKKKKQNDYELEDIRSKMQDEMKELEENKRKKLKSENCAVKRFC</sequence>
<gene>
    <name evidence="3" type="ORF">NDU88_002364</name>
</gene>
<accession>A0AAV7W2T6</accession>